<feature type="domain" description="NodB homology" evidence="3">
    <location>
        <begin position="129"/>
        <end position="323"/>
    </location>
</feature>
<keyword evidence="2" id="KW-0732">Signal</keyword>
<evidence type="ECO:0000313" key="4">
    <source>
        <dbReference type="EMBL" id="PRR69008.1"/>
    </source>
</evidence>
<dbReference type="PANTHER" id="PTHR34216">
    <property type="match status" value="1"/>
</dbReference>
<dbReference type="AlphaFoldDB" id="A0A2T0AK97"/>
<dbReference type="Proteomes" id="UP000238415">
    <property type="component" value="Unassembled WGS sequence"/>
</dbReference>
<keyword evidence="4" id="KW-0378">Hydrolase</keyword>
<reference evidence="4 5" key="1">
    <citation type="submission" date="2018-03" db="EMBL/GenBank/DDBJ databases">
        <title>Genome sequence of Moorella humiferrea DSM 23265.</title>
        <authorList>
            <person name="Poehlein A."/>
            <person name="Daniel R."/>
        </authorList>
    </citation>
    <scope>NUCLEOTIDE SEQUENCE [LARGE SCALE GENOMIC DNA]</scope>
    <source>
        <strain evidence="4 5">DSM 23265</strain>
    </source>
</reference>
<dbReference type="GO" id="GO:0005975">
    <property type="term" value="P:carbohydrate metabolic process"/>
    <property type="evidence" value="ECO:0007669"/>
    <property type="project" value="InterPro"/>
</dbReference>
<dbReference type="RefSeq" id="WP_106006451.1">
    <property type="nucleotide sequence ID" value="NZ_CP136419.1"/>
</dbReference>
<evidence type="ECO:0000256" key="1">
    <source>
        <dbReference type="ARBA" id="ARBA00004613"/>
    </source>
</evidence>
<dbReference type="PROSITE" id="PS51677">
    <property type="entry name" value="NODB"/>
    <property type="match status" value="1"/>
</dbReference>
<proteinExistence type="predicted"/>
<dbReference type="EMBL" id="PVXM01000058">
    <property type="protein sequence ID" value="PRR69008.1"/>
    <property type="molecule type" value="Genomic_DNA"/>
</dbReference>
<comment type="caution">
    <text evidence="4">The sequence shown here is derived from an EMBL/GenBank/DDBJ whole genome shotgun (WGS) entry which is preliminary data.</text>
</comment>
<evidence type="ECO:0000313" key="5">
    <source>
        <dbReference type="Proteomes" id="UP000238415"/>
    </source>
</evidence>
<name>A0A2T0AK97_9FIRM</name>
<dbReference type="OrthoDB" id="9778320at2"/>
<organism evidence="4 5">
    <name type="scientific">Neomoorella humiferrea</name>
    <dbReference type="NCBI Taxonomy" id="676965"/>
    <lineage>
        <taxon>Bacteria</taxon>
        <taxon>Bacillati</taxon>
        <taxon>Bacillota</taxon>
        <taxon>Clostridia</taxon>
        <taxon>Neomoorellales</taxon>
        <taxon>Neomoorellaceae</taxon>
        <taxon>Neomoorella</taxon>
    </lineage>
</organism>
<accession>A0A2T0AK97</accession>
<dbReference type="PANTHER" id="PTHR34216:SF3">
    <property type="entry name" value="POLY-BETA-1,6-N-ACETYL-D-GLUCOSAMINE N-DEACETYLASE"/>
    <property type="match status" value="1"/>
</dbReference>
<dbReference type="Gene3D" id="3.20.20.370">
    <property type="entry name" value="Glycoside hydrolase/deacetylase"/>
    <property type="match status" value="1"/>
</dbReference>
<dbReference type="Pfam" id="PF01522">
    <property type="entry name" value="Polysacc_deac_1"/>
    <property type="match status" value="1"/>
</dbReference>
<evidence type="ECO:0000259" key="3">
    <source>
        <dbReference type="PROSITE" id="PS51677"/>
    </source>
</evidence>
<dbReference type="InterPro" id="IPR051398">
    <property type="entry name" value="Polysacch_Deacetylase"/>
</dbReference>
<dbReference type="EC" id="3.5.1.-" evidence="4"/>
<dbReference type="CDD" id="cd10918">
    <property type="entry name" value="CE4_NodB_like_5s_6s"/>
    <property type="match status" value="1"/>
</dbReference>
<dbReference type="GO" id="GO:0005576">
    <property type="term" value="C:extracellular region"/>
    <property type="evidence" value="ECO:0007669"/>
    <property type="project" value="UniProtKB-SubCell"/>
</dbReference>
<dbReference type="InterPro" id="IPR011330">
    <property type="entry name" value="Glyco_hydro/deAcase_b/a-brl"/>
</dbReference>
<dbReference type="InterPro" id="IPR002509">
    <property type="entry name" value="NODB_dom"/>
</dbReference>
<protein>
    <submittedName>
        <fullName evidence="4">Poly-beta-1,6-N-acetyl-D-glucosamine N-deacetylase</fullName>
        <ecNumber evidence="4">3.5.1.-</ecNumber>
    </submittedName>
</protein>
<gene>
    <name evidence="4" type="primary">icaB</name>
    <name evidence="4" type="ORF">MOHU_25370</name>
</gene>
<comment type="subcellular location">
    <subcellularLocation>
        <location evidence="1">Secreted</location>
    </subcellularLocation>
</comment>
<dbReference type="SUPFAM" id="SSF88713">
    <property type="entry name" value="Glycoside hydrolase/deacetylase"/>
    <property type="match status" value="1"/>
</dbReference>
<sequence>MKKNIVATSLIVFLVFLLLFSLIHRRPLLPQHSLAQTTDTKAKNETATIKEAAVTPVQEVENDNPRKKIFADKVVALIYHHIDEHEIPGLVISPQRFRHHLDMLRAAGYRAVGLQEMEAFLNGKPIPNNAVLITFDDGYESVYRYALPELKARHMPALSFAIVGYMGQKLGNLQHYNWQQAAEMASAGFITQSHTYNLHDYALLANGHTGPILNGPLKGQNTNEFQEMVRRDLQHSRELIEANLHYPAVALALPFGAAGSLSIKVAAETGFKFIFTTRPGAITRKTNPLYLPRINAGTPNLTTSQLDNIIRKTAGEDLKTGGQ</sequence>
<evidence type="ECO:0000256" key="2">
    <source>
        <dbReference type="ARBA" id="ARBA00022729"/>
    </source>
</evidence>
<keyword evidence="5" id="KW-1185">Reference proteome</keyword>
<dbReference type="GO" id="GO:0016810">
    <property type="term" value="F:hydrolase activity, acting on carbon-nitrogen (but not peptide) bonds"/>
    <property type="evidence" value="ECO:0007669"/>
    <property type="project" value="InterPro"/>
</dbReference>